<evidence type="ECO:0000313" key="1">
    <source>
        <dbReference type="EMBL" id="UEM16865.1"/>
    </source>
</evidence>
<proteinExistence type="predicted"/>
<accession>A0A9X9YAC1</accession>
<dbReference type="Proteomes" id="UP000664702">
    <property type="component" value="Chromosome"/>
</dbReference>
<protein>
    <submittedName>
        <fullName evidence="1">Uncharacterized protein</fullName>
    </submittedName>
</protein>
<gene>
    <name evidence="1" type="ORF">J4G43_023155</name>
</gene>
<organism evidence="1 2">
    <name type="scientific">Bradyrhizobium barranii subsp. barranii</name>
    <dbReference type="NCBI Taxonomy" id="2823807"/>
    <lineage>
        <taxon>Bacteria</taxon>
        <taxon>Pseudomonadati</taxon>
        <taxon>Pseudomonadota</taxon>
        <taxon>Alphaproteobacteria</taxon>
        <taxon>Hyphomicrobiales</taxon>
        <taxon>Nitrobacteraceae</taxon>
        <taxon>Bradyrhizobium</taxon>
        <taxon>Bradyrhizobium barranii</taxon>
    </lineage>
</organism>
<dbReference type="KEGG" id="bban:J4G43_023155"/>
<dbReference type="AlphaFoldDB" id="A0A9X9YAC1"/>
<name>A0A9X9YAC1_9BRAD</name>
<evidence type="ECO:0000313" key="2">
    <source>
        <dbReference type="Proteomes" id="UP000664702"/>
    </source>
</evidence>
<dbReference type="EMBL" id="CP086136">
    <property type="protein sequence ID" value="UEM16865.1"/>
    <property type="molecule type" value="Genomic_DNA"/>
</dbReference>
<sequence length="191" mass="19666">MPSVYQTERPFSNLASGPKTGVHFRSSAFISDNVRPWHLRGMRIRATSAGSGFDASSGGIIYFQKIDFQTFNQGYAHMRASGAAIIAATGNYTISGDAGFHLLAVNNGYMANYLAGTVPLTGTLNFSQGFAYANQGGVLYTSGMTFNPAGATVTGPRYAATSNGVIATGGGGANYFPGSIAGSISAGGIYG</sequence>
<dbReference type="RefSeq" id="WP_212479342.1">
    <property type="nucleotide sequence ID" value="NZ_CP086136.1"/>
</dbReference>
<reference evidence="1 2" key="1">
    <citation type="journal article" date="2022" name="Int. J. Syst. Evol. Microbiol.">
        <title>Strains of Bradyrhizobium barranii sp. nov. associated with legumes native to Canada are symbionts of soybeans and belong to different subspecies (subsp. barranii subsp. nov. and subsp. apii subsp. nov.) and symbiovars (sv. glycinearum and sv. septentrionale).</title>
        <authorList>
            <person name="Bromfield E.S.P."/>
            <person name="Cloutier S."/>
            <person name="Wasai-Hara S."/>
            <person name="Minamisawa K."/>
        </authorList>
    </citation>
    <scope>NUCLEOTIDE SEQUENCE [LARGE SCALE GENOMIC DNA]</scope>
    <source>
        <strain evidence="1 2">144S4</strain>
    </source>
</reference>